<feature type="chain" id="PRO_5017971723" description="Leucine-rich repeat-containing protein" evidence="6">
    <location>
        <begin position="24"/>
        <end position="716"/>
    </location>
</feature>
<feature type="compositionally biased region" description="Low complexity" evidence="4">
    <location>
        <begin position="285"/>
        <end position="302"/>
    </location>
</feature>
<evidence type="ECO:0000256" key="4">
    <source>
        <dbReference type="SAM" id="MobiDB-lite"/>
    </source>
</evidence>
<keyword evidence="3" id="KW-0677">Repeat</keyword>
<dbReference type="OrthoDB" id="1741314at2759"/>
<evidence type="ECO:0000256" key="1">
    <source>
        <dbReference type="ARBA" id="ARBA00022614"/>
    </source>
</evidence>
<evidence type="ECO:0000256" key="3">
    <source>
        <dbReference type="ARBA" id="ARBA00022737"/>
    </source>
</evidence>
<dbReference type="SUPFAM" id="SSF52058">
    <property type="entry name" value="L domain-like"/>
    <property type="match status" value="1"/>
</dbReference>
<feature type="compositionally biased region" description="Polar residues" evidence="4">
    <location>
        <begin position="558"/>
        <end position="572"/>
    </location>
</feature>
<evidence type="ECO:0000256" key="2">
    <source>
        <dbReference type="ARBA" id="ARBA00022729"/>
    </source>
</evidence>
<comment type="caution">
    <text evidence="7">The sequence shown here is derived from an EMBL/GenBank/DDBJ whole genome shotgun (WGS) entry which is preliminary data.</text>
</comment>
<reference evidence="7" key="2">
    <citation type="submission" date="2018-07" db="EMBL/GenBank/DDBJ databases">
        <authorList>
            <person name="Mckenzie S.K."/>
            <person name="Kronauer D.J.C."/>
        </authorList>
    </citation>
    <scope>NUCLEOTIDE SEQUENCE</scope>
    <source>
        <strain evidence="7">Clonal line C1</strain>
    </source>
</reference>
<evidence type="ECO:0000313" key="7">
    <source>
        <dbReference type="EMBL" id="RLU15002.1"/>
    </source>
</evidence>
<evidence type="ECO:0000256" key="6">
    <source>
        <dbReference type="SAM" id="SignalP"/>
    </source>
</evidence>
<proteinExistence type="predicted"/>
<feature type="compositionally biased region" description="Basic and acidic residues" evidence="4">
    <location>
        <begin position="609"/>
        <end position="634"/>
    </location>
</feature>
<dbReference type="Gene3D" id="3.80.10.10">
    <property type="entry name" value="Ribonuclease Inhibitor"/>
    <property type="match status" value="1"/>
</dbReference>
<organism evidence="7">
    <name type="scientific">Ooceraea biroi</name>
    <name type="common">Clonal raider ant</name>
    <name type="synonym">Cerapachys biroi</name>
    <dbReference type="NCBI Taxonomy" id="2015173"/>
    <lineage>
        <taxon>Eukaryota</taxon>
        <taxon>Metazoa</taxon>
        <taxon>Ecdysozoa</taxon>
        <taxon>Arthropoda</taxon>
        <taxon>Hexapoda</taxon>
        <taxon>Insecta</taxon>
        <taxon>Pterygota</taxon>
        <taxon>Neoptera</taxon>
        <taxon>Endopterygota</taxon>
        <taxon>Hymenoptera</taxon>
        <taxon>Apocrita</taxon>
        <taxon>Aculeata</taxon>
        <taxon>Formicoidea</taxon>
        <taxon>Formicidae</taxon>
        <taxon>Dorylinae</taxon>
        <taxon>Ooceraea</taxon>
    </lineage>
</organism>
<dbReference type="InterPro" id="IPR032675">
    <property type="entry name" value="LRR_dom_sf"/>
</dbReference>
<sequence length="716" mass="78166">MQTAPPLLSFLLILLYQSGSTHGLCNLDNDTAVWCHKLEDLKTIDTQNLEYLKILNVQDTLVPDQFSNLDNLKHLDLSNGDLKNIEPRSFRTLNNLRSLNLGDNHIEDLELSSLEGLIHLRSLNLRRNAIRQLPPALARLKSLKHLDIHSNPLQCNCATLKVRDLIVQRGVTVSKKVVCAGPGNMKGTSLMKPTAAIICSFEQQDREMQNDQAHEGSGTDLESEDVFDQLNEEDEEEEEEEEKEEKNEKEKDEKEEEDEYVEVNNGTSEKPKEPEIETPFPTGDSTTKSSASIVSSKEIASVTTTMTNSLQRTTEDEIFFDSDEKKEHTSTISSETSRKDDNFKDGLFYPTSSSGDGDDGSGEGSGAGFSHYDEEKTEKEDNEEPSFFSGTSILDAFFGLLGTTAAPTKTKVPELEEEQFIDASSTEVAVKETIVPSKSHPVESDKGVTTNIPIPVSIGNSVEVLKSASTDGESKSGNVKAEVDSLNDEQANTSLAKQSKKGMGSYVVLGILLAVVAGLIGFAAYRGKLCNKKRKRSDVENGTELKDMQKSLLPDAGNATQPKIASNGNTESVPLVEGAPDGEDAKADKIRSDDHQTQEAPRSLNGIADHADPVKPPRKLITQDEQKNEERPRVDVNSLRENFLAGGISPMQPFESSVAAMNNGPTTHGISEPNGPPLSPGAQRVKITLQEIPDSVPKTPILITRTMAGENLVKTP</sequence>
<feature type="compositionally biased region" description="Basic and acidic residues" evidence="4">
    <location>
        <begin position="205"/>
        <end position="214"/>
    </location>
</feature>
<keyword evidence="2 6" id="KW-0732">Signal</keyword>
<gene>
    <name evidence="7" type="ORF">DMN91_012889</name>
</gene>
<dbReference type="PANTHER" id="PTHR24369">
    <property type="entry name" value="ANTIGEN BSP, PUTATIVE-RELATED"/>
    <property type="match status" value="1"/>
</dbReference>
<dbReference type="InterPro" id="IPR003591">
    <property type="entry name" value="Leu-rich_rpt_typical-subtyp"/>
</dbReference>
<evidence type="ECO:0000256" key="5">
    <source>
        <dbReference type="SAM" id="Phobius"/>
    </source>
</evidence>
<feature type="region of interest" description="Disordered" evidence="4">
    <location>
        <begin position="205"/>
        <end position="388"/>
    </location>
</feature>
<dbReference type="InterPro" id="IPR050541">
    <property type="entry name" value="LRR_TM_domain-containing"/>
</dbReference>
<feature type="compositionally biased region" description="Basic and acidic residues" evidence="4">
    <location>
        <begin position="583"/>
        <end position="597"/>
    </location>
</feature>
<evidence type="ECO:0008006" key="8">
    <source>
        <dbReference type="Google" id="ProtNLM"/>
    </source>
</evidence>
<dbReference type="PANTHER" id="PTHR24369:SF210">
    <property type="entry name" value="CHAOPTIN-RELATED"/>
    <property type="match status" value="1"/>
</dbReference>
<feature type="region of interest" description="Disordered" evidence="4">
    <location>
        <begin position="550"/>
        <end position="634"/>
    </location>
</feature>
<accession>A0A3L8D3C6</accession>
<dbReference type="SMART" id="SM00369">
    <property type="entry name" value="LRR_TYP"/>
    <property type="match status" value="3"/>
</dbReference>
<keyword evidence="5" id="KW-0472">Membrane</keyword>
<keyword evidence="1" id="KW-0433">Leucine-rich repeat</keyword>
<dbReference type="PROSITE" id="PS51450">
    <property type="entry name" value="LRR"/>
    <property type="match status" value="3"/>
</dbReference>
<feature type="compositionally biased region" description="Polar residues" evidence="4">
    <location>
        <begin position="303"/>
        <end position="312"/>
    </location>
</feature>
<protein>
    <recommendedName>
        <fullName evidence="8">Leucine-rich repeat-containing protein</fullName>
    </recommendedName>
</protein>
<feature type="signal peptide" evidence="6">
    <location>
        <begin position="1"/>
        <end position="23"/>
    </location>
</feature>
<dbReference type="AlphaFoldDB" id="A0A3L8D3C6"/>
<dbReference type="InterPro" id="IPR001611">
    <property type="entry name" value="Leu-rich_rpt"/>
</dbReference>
<keyword evidence="5" id="KW-1133">Transmembrane helix</keyword>
<feature type="transmembrane region" description="Helical" evidence="5">
    <location>
        <begin position="503"/>
        <end position="525"/>
    </location>
</feature>
<dbReference type="EMBL" id="QOIP01000014">
    <property type="protein sequence ID" value="RLU15002.1"/>
    <property type="molecule type" value="Genomic_DNA"/>
</dbReference>
<dbReference type="Pfam" id="PF13855">
    <property type="entry name" value="LRR_8"/>
    <property type="match status" value="1"/>
</dbReference>
<reference evidence="7" key="1">
    <citation type="journal article" date="2018" name="Genome Res.">
        <title>The genomic architecture and molecular evolution of ant odorant receptors.</title>
        <authorList>
            <person name="McKenzie S.K."/>
            <person name="Kronauer D.J.C."/>
        </authorList>
    </citation>
    <scope>NUCLEOTIDE SEQUENCE [LARGE SCALE GENOMIC DNA]</scope>
    <source>
        <strain evidence="7">Clonal line C1</strain>
    </source>
</reference>
<name>A0A3L8D3C6_OOCBI</name>
<dbReference type="Proteomes" id="UP000279307">
    <property type="component" value="Chromosome 14"/>
</dbReference>
<keyword evidence="5" id="KW-0812">Transmembrane</keyword>
<feature type="compositionally biased region" description="Acidic residues" evidence="4">
    <location>
        <begin position="221"/>
        <end position="243"/>
    </location>
</feature>
<dbReference type="GO" id="GO:0005886">
    <property type="term" value="C:plasma membrane"/>
    <property type="evidence" value="ECO:0007669"/>
    <property type="project" value="TreeGrafter"/>
</dbReference>